<dbReference type="PANTHER" id="PTHR35558:SF1">
    <property type="entry name" value="ENDONUCLEASE_EXONUCLEASE_PHOSPHATASE DOMAIN-CONTAINING PROTEIN"/>
    <property type="match status" value="1"/>
</dbReference>
<sequence length="563" mass="63785">MPPVRKKRVSSKKSKKSDTPVVQNSSNTELTFDEVKEKLRKQGIRAPSTFTKEQLLELLNENSGQDNTVMPEIPALTQLTTSLNNMEQTVQNQGTLIQSLLVRESNIISQPAVVSDINNGVHHDTGSYHTAKVSSGMFPHVQAVAPNVRKQILEGKYINLATLLNNQENVQDYKTVDESDGSVLLIKHRDPRLQRNLSIQEFLEAFNIYKNIICEKQDRRIEFDMYIQDVIDISARYKGPVFYEYHKAFANKVAAIKLTHGKVVDWSIRDEKLYSSITSGQIIKECETCGSLGHLTAVCQTLPSFGQSNNRSKPTYNQTHFQKLQVGSNDRDDSNTDIRGRPVLFFRGRESINVLPSKPLECKNLLSTITFSDDVTKKVDDELRKGYLIRPFTKPPFDTYRISPIGIVEGKYSKKKRLILDLSAPHNNDEHHSINDLINKEDYSLTYIRNTERIPEGYIPLSEWHQICVPVRWLTATQGSFNGKTKSCCFKLMVNGFFQPHEVVSMTGGQISETSLGQALKAYALSKLSVDSKDVIFYLKAKIATITRTVRTKRAPEPQPEDQ</sequence>
<name>A0A8B6G9Q9_MYTGA</name>
<protein>
    <submittedName>
        <fullName evidence="2">Uncharacterized protein</fullName>
    </submittedName>
</protein>
<evidence type="ECO:0000256" key="1">
    <source>
        <dbReference type="SAM" id="MobiDB-lite"/>
    </source>
</evidence>
<dbReference type="AlphaFoldDB" id="A0A8B6G9Q9"/>
<comment type="caution">
    <text evidence="2">The sequence shown here is derived from an EMBL/GenBank/DDBJ whole genome shotgun (WGS) entry which is preliminary data.</text>
</comment>
<reference evidence="2" key="1">
    <citation type="submission" date="2018-11" db="EMBL/GenBank/DDBJ databases">
        <authorList>
            <person name="Alioto T."/>
            <person name="Alioto T."/>
        </authorList>
    </citation>
    <scope>NUCLEOTIDE SEQUENCE</scope>
</reference>
<organism evidence="2 3">
    <name type="scientific">Mytilus galloprovincialis</name>
    <name type="common">Mediterranean mussel</name>
    <dbReference type="NCBI Taxonomy" id="29158"/>
    <lineage>
        <taxon>Eukaryota</taxon>
        <taxon>Metazoa</taxon>
        <taxon>Spiralia</taxon>
        <taxon>Lophotrochozoa</taxon>
        <taxon>Mollusca</taxon>
        <taxon>Bivalvia</taxon>
        <taxon>Autobranchia</taxon>
        <taxon>Pteriomorphia</taxon>
        <taxon>Mytilida</taxon>
        <taxon>Mytiloidea</taxon>
        <taxon>Mytilidae</taxon>
        <taxon>Mytilinae</taxon>
        <taxon>Mytilus</taxon>
    </lineage>
</organism>
<evidence type="ECO:0000313" key="3">
    <source>
        <dbReference type="Proteomes" id="UP000596742"/>
    </source>
</evidence>
<proteinExistence type="predicted"/>
<gene>
    <name evidence="2" type="ORF">MGAL_10B058116</name>
</gene>
<dbReference type="Proteomes" id="UP000596742">
    <property type="component" value="Unassembled WGS sequence"/>
</dbReference>
<accession>A0A8B6G9Q9</accession>
<evidence type="ECO:0000313" key="2">
    <source>
        <dbReference type="EMBL" id="VDI60821.1"/>
    </source>
</evidence>
<feature type="region of interest" description="Disordered" evidence="1">
    <location>
        <begin position="1"/>
        <end position="26"/>
    </location>
</feature>
<feature type="compositionally biased region" description="Basic residues" evidence="1">
    <location>
        <begin position="1"/>
        <end position="15"/>
    </location>
</feature>
<dbReference type="EMBL" id="UYJE01008071">
    <property type="protein sequence ID" value="VDI60821.1"/>
    <property type="molecule type" value="Genomic_DNA"/>
</dbReference>
<dbReference type="PANTHER" id="PTHR35558">
    <property type="entry name" value="SGNH_HYDRO DOMAIN-CONTAINING PROTEIN"/>
    <property type="match status" value="1"/>
</dbReference>
<keyword evidence="3" id="KW-1185">Reference proteome</keyword>
<dbReference type="OrthoDB" id="8959254at2759"/>